<evidence type="ECO:0000256" key="1">
    <source>
        <dbReference type="ARBA" id="ARBA00005519"/>
    </source>
</evidence>
<evidence type="ECO:0000256" key="2">
    <source>
        <dbReference type="ARBA" id="ARBA00022729"/>
    </source>
</evidence>
<keyword evidence="3" id="KW-0378">Hydrolase</keyword>
<sequence length="438" mass="45793">MLFATLALGALSLSSVLALPETHLDKRFTQLCGQWDTENEGGIYLLENNLWGISGYTGSQCSQATSQSGTTVAWKTTYTWAGGPYQVKSYSNLDLQVGLKKQISTITSIPSTWKWSYTSASSDLVADVSYDLWLSTSSSGTGASSTSSYEIMIWLSSRGGAGPAGSQIGTATVNGVTWKLFKGPVSTWTVFSFVAPSEITSFSQDLLPFITYLTTNQGISSSQYLVQLQAGTEPFIGSATLTTTAYSAVVNTGGTTTTTKTSTTTTKSSTGTTTTTASGSQASHYAQCGGSGWTGPTTCVVSGCDPSWVGDGLALLDMLTTSNDADGVTPPMASNSPSADELAVDERLCGKYPTTPLSKGLLVGGEDGLLAIEDGRGVDAFVVMSRAPPSGSELKSSLKIDPELLPPNELELGMLSPLMGEGGGSDPTTPYWYDVLML</sequence>
<dbReference type="Gene3D" id="2.60.120.180">
    <property type="match status" value="1"/>
</dbReference>
<dbReference type="GO" id="GO:0000272">
    <property type="term" value="P:polysaccharide catabolic process"/>
    <property type="evidence" value="ECO:0007669"/>
    <property type="project" value="UniProtKB-KW"/>
</dbReference>
<dbReference type="Pfam" id="PF00734">
    <property type="entry name" value="CBM_1"/>
    <property type="match status" value="1"/>
</dbReference>
<keyword evidence="3" id="KW-0326">Glycosidase</keyword>
<evidence type="ECO:0000313" key="8">
    <source>
        <dbReference type="Proteomes" id="UP000054248"/>
    </source>
</evidence>
<dbReference type="GO" id="GO:0005576">
    <property type="term" value="C:extracellular region"/>
    <property type="evidence" value="ECO:0007669"/>
    <property type="project" value="InterPro"/>
</dbReference>
<keyword evidence="2 5" id="KW-0732">Signal</keyword>
<dbReference type="HOGENOM" id="CLU_051064_0_0_1"/>
<dbReference type="GO" id="GO:0008810">
    <property type="term" value="F:cellulase activity"/>
    <property type="evidence" value="ECO:0007669"/>
    <property type="project" value="InterPro"/>
</dbReference>
<keyword evidence="3" id="KW-0624">Polysaccharide degradation</keyword>
<evidence type="ECO:0000256" key="5">
    <source>
        <dbReference type="SAM" id="SignalP"/>
    </source>
</evidence>
<feature type="chain" id="PRO_5002179531" evidence="5">
    <location>
        <begin position="19"/>
        <end position="438"/>
    </location>
</feature>
<feature type="domain" description="CBM1" evidence="6">
    <location>
        <begin position="284"/>
        <end position="300"/>
    </location>
</feature>
<evidence type="ECO:0000313" key="7">
    <source>
        <dbReference type="EMBL" id="KIO29748.1"/>
    </source>
</evidence>
<comment type="similarity">
    <text evidence="1 3">Belongs to the glycosyl hydrolase 12 (cellulase H) family.</text>
</comment>
<dbReference type="InterPro" id="IPR035971">
    <property type="entry name" value="CBD_sf"/>
</dbReference>
<feature type="compositionally biased region" description="Low complexity" evidence="4">
    <location>
        <begin position="253"/>
        <end position="276"/>
    </location>
</feature>
<dbReference type="InterPro" id="IPR013320">
    <property type="entry name" value="ConA-like_dom_sf"/>
</dbReference>
<accession>A0A0C3L7B2</accession>
<dbReference type="InterPro" id="IPR000254">
    <property type="entry name" value="CBD"/>
</dbReference>
<name>A0A0C3L7B2_9AGAM</name>
<protein>
    <submittedName>
        <fullName evidence="7">Carbohydrate-binding module family 1 protein</fullName>
    </submittedName>
</protein>
<dbReference type="Proteomes" id="UP000054248">
    <property type="component" value="Unassembled WGS sequence"/>
</dbReference>
<dbReference type="PANTHER" id="PTHR34002">
    <property type="entry name" value="BLR1656 PROTEIN"/>
    <property type="match status" value="1"/>
</dbReference>
<dbReference type="AlphaFoldDB" id="A0A0C3L7B2"/>
<dbReference type="EMBL" id="KN822979">
    <property type="protein sequence ID" value="KIO29748.1"/>
    <property type="molecule type" value="Genomic_DNA"/>
</dbReference>
<evidence type="ECO:0000259" key="6">
    <source>
        <dbReference type="Pfam" id="PF00734"/>
    </source>
</evidence>
<dbReference type="InterPro" id="IPR013319">
    <property type="entry name" value="GH11/12"/>
</dbReference>
<dbReference type="InterPro" id="IPR002594">
    <property type="entry name" value="GH12"/>
</dbReference>
<organism evidence="7 8">
    <name type="scientific">Tulasnella calospora MUT 4182</name>
    <dbReference type="NCBI Taxonomy" id="1051891"/>
    <lineage>
        <taxon>Eukaryota</taxon>
        <taxon>Fungi</taxon>
        <taxon>Dikarya</taxon>
        <taxon>Basidiomycota</taxon>
        <taxon>Agaricomycotina</taxon>
        <taxon>Agaricomycetes</taxon>
        <taxon>Cantharellales</taxon>
        <taxon>Tulasnellaceae</taxon>
        <taxon>Tulasnella</taxon>
    </lineage>
</organism>
<keyword evidence="3" id="KW-0119">Carbohydrate metabolism</keyword>
<dbReference type="SUPFAM" id="SSF57180">
    <property type="entry name" value="Cellulose-binding domain"/>
    <property type="match status" value="1"/>
</dbReference>
<dbReference type="SUPFAM" id="SSF49899">
    <property type="entry name" value="Concanavalin A-like lectins/glucanases"/>
    <property type="match status" value="1"/>
</dbReference>
<feature type="signal peptide" evidence="5">
    <location>
        <begin position="1"/>
        <end position="18"/>
    </location>
</feature>
<evidence type="ECO:0000256" key="4">
    <source>
        <dbReference type="SAM" id="MobiDB-lite"/>
    </source>
</evidence>
<dbReference type="OrthoDB" id="89349at2759"/>
<feature type="region of interest" description="Disordered" evidence="4">
    <location>
        <begin position="253"/>
        <end position="282"/>
    </location>
</feature>
<dbReference type="Pfam" id="PF01670">
    <property type="entry name" value="Glyco_hydro_12"/>
    <property type="match status" value="1"/>
</dbReference>
<gene>
    <name evidence="7" type="ORF">M407DRAFT_6034</name>
</gene>
<dbReference type="PANTHER" id="PTHR34002:SF9">
    <property type="entry name" value="XYLOGLUCAN-SPECIFIC ENDO-BETA-1,4-GLUCANASE A"/>
    <property type="match status" value="1"/>
</dbReference>
<proteinExistence type="inferred from homology"/>
<reference evidence="8" key="2">
    <citation type="submission" date="2015-01" db="EMBL/GenBank/DDBJ databases">
        <title>Evolutionary Origins and Diversification of the Mycorrhizal Mutualists.</title>
        <authorList>
            <consortium name="DOE Joint Genome Institute"/>
            <consortium name="Mycorrhizal Genomics Consortium"/>
            <person name="Kohler A."/>
            <person name="Kuo A."/>
            <person name="Nagy L.G."/>
            <person name="Floudas D."/>
            <person name="Copeland A."/>
            <person name="Barry K.W."/>
            <person name="Cichocki N."/>
            <person name="Veneault-Fourrey C."/>
            <person name="LaButti K."/>
            <person name="Lindquist E.A."/>
            <person name="Lipzen A."/>
            <person name="Lundell T."/>
            <person name="Morin E."/>
            <person name="Murat C."/>
            <person name="Riley R."/>
            <person name="Ohm R."/>
            <person name="Sun H."/>
            <person name="Tunlid A."/>
            <person name="Henrissat B."/>
            <person name="Grigoriev I.V."/>
            <person name="Hibbett D.S."/>
            <person name="Martin F."/>
        </authorList>
    </citation>
    <scope>NUCLEOTIDE SEQUENCE [LARGE SCALE GENOMIC DNA]</scope>
    <source>
        <strain evidence="8">MUT 4182</strain>
    </source>
</reference>
<evidence type="ECO:0000256" key="3">
    <source>
        <dbReference type="RuleBase" id="RU361163"/>
    </source>
</evidence>
<keyword evidence="8" id="KW-1185">Reference proteome</keyword>
<reference evidence="7 8" key="1">
    <citation type="submission" date="2014-04" db="EMBL/GenBank/DDBJ databases">
        <authorList>
            <consortium name="DOE Joint Genome Institute"/>
            <person name="Kuo A."/>
            <person name="Girlanda M."/>
            <person name="Perotto S."/>
            <person name="Kohler A."/>
            <person name="Nagy L.G."/>
            <person name="Floudas D."/>
            <person name="Copeland A."/>
            <person name="Barry K.W."/>
            <person name="Cichocki N."/>
            <person name="Veneault-Fourrey C."/>
            <person name="LaButti K."/>
            <person name="Lindquist E.A."/>
            <person name="Lipzen A."/>
            <person name="Lundell T."/>
            <person name="Morin E."/>
            <person name="Murat C."/>
            <person name="Sun H."/>
            <person name="Tunlid A."/>
            <person name="Henrissat B."/>
            <person name="Grigoriev I.V."/>
            <person name="Hibbett D.S."/>
            <person name="Martin F."/>
            <person name="Nordberg H.P."/>
            <person name="Cantor M.N."/>
            <person name="Hua S.X."/>
        </authorList>
    </citation>
    <scope>NUCLEOTIDE SEQUENCE [LARGE SCALE GENOMIC DNA]</scope>
    <source>
        <strain evidence="7 8">MUT 4182</strain>
    </source>
</reference>
<dbReference type="STRING" id="1051891.A0A0C3L7B2"/>
<dbReference type="GO" id="GO:0030248">
    <property type="term" value="F:cellulose binding"/>
    <property type="evidence" value="ECO:0007669"/>
    <property type="project" value="InterPro"/>
</dbReference>